<feature type="non-terminal residue" evidence="2">
    <location>
        <position position="1"/>
    </location>
</feature>
<feature type="compositionally biased region" description="Basic residues" evidence="1">
    <location>
        <begin position="95"/>
        <end position="107"/>
    </location>
</feature>
<organism evidence="2 3">
    <name type="scientific">Eragrostis curvula</name>
    <name type="common">weeping love grass</name>
    <dbReference type="NCBI Taxonomy" id="38414"/>
    <lineage>
        <taxon>Eukaryota</taxon>
        <taxon>Viridiplantae</taxon>
        <taxon>Streptophyta</taxon>
        <taxon>Embryophyta</taxon>
        <taxon>Tracheophyta</taxon>
        <taxon>Spermatophyta</taxon>
        <taxon>Magnoliopsida</taxon>
        <taxon>Liliopsida</taxon>
        <taxon>Poales</taxon>
        <taxon>Poaceae</taxon>
        <taxon>PACMAD clade</taxon>
        <taxon>Chloridoideae</taxon>
        <taxon>Eragrostideae</taxon>
        <taxon>Eragrostidinae</taxon>
        <taxon>Eragrostis</taxon>
    </lineage>
</organism>
<dbReference type="EMBL" id="RWGY01000007">
    <property type="protein sequence ID" value="TVU41849.1"/>
    <property type="molecule type" value="Genomic_DNA"/>
</dbReference>
<sequence length="321" mass="34331">MDRNAVEVNAAPSKASLRSLRLHPAATTGRAASAPPSKPSPRPLLTSALAATAGAPPPLPRASRHHALSSPPPSPPPPVRCLRSPVLDVTTPPPCRHHSARPRRHRNPSREQVFIFWRERRLRERGDWLGDFGFVTEESDRCTAAAALLAGEAPPGGVAVTNVVEENSGGMRRRVTALASRRSRHHRLSPTPCSILTARDLQPGALSPDSSVSPSAPAAASAPPSPSVRGGRRTVAAPVAGEGRVLLLRLRFGPARVAEHRSGSGVQCDRFSSQREECYLHAICGRVCVAITKLIKKFKSNAYDMDSSRNCGDDDQEDVAT</sequence>
<feature type="compositionally biased region" description="Low complexity" evidence="1">
    <location>
        <begin position="43"/>
        <end position="54"/>
    </location>
</feature>
<dbReference type="Gramene" id="TVU41849">
    <property type="protein sequence ID" value="TVU41849"/>
    <property type="gene ID" value="EJB05_15404"/>
</dbReference>
<keyword evidence="3" id="KW-1185">Reference proteome</keyword>
<evidence type="ECO:0000313" key="3">
    <source>
        <dbReference type="Proteomes" id="UP000324897"/>
    </source>
</evidence>
<protein>
    <submittedName>
        <fullName evidence="2">Uncharacterized protein</fullName>
    </submittedName>
</protein>
<evidence type="ECO:0000256" key="1">
    <source>
        <dbReference type="SAM" id="MobiDB-lite"/>
    </source>
</evidence>
<gene>
    <name evidence="2" type="ORF">EJB05_15404</name>
</gene>
<dbReference type="Proteomes" id="UP000324897">
    <property type="component" value="Chromosome 4"/>
</dbReference>
<comment type="caution">
    <text evidence="2">The sequence shown here is derived from an EMBL/GenBank/DDBJ whole genome shotgun (WGS) entry which is preliminary data.</text>
</comment>
<dbReference type="AlphaFoldDB" id="A0A5J9W097"/>
<reference evidence="2 3" key="1">
    <citation type="journal article" date="2019" name="Sci. Rep.">
        <title>A high-quality genome of Eragrostis curvula grass provides insights into Poaceae evolution and supports new strategies to enhance forage quality.</title>
        <authorList>
            <person name="Carballo J."/>
            <person name="Santos B.A.C.M."/>
            <person name="Zappacosta D."/>
            <person name="Garbus I."/>
            <person name="Selva J.P."/>
            <person name="Gallo C.A."/>
            <person name="Diaz A."/>
            <person name="Albertini E."/>
            <person name="Caccamo M."/>
            <person name="Echenique V."/>
        </authorList>
    </citation>
    <scope>NUCLEOTIDE SEQUENCE [LARGE SCALE GENOMIC DNA]</scope>
    <source>
        <strain evidence="3">cv. Victoria</strain>
        <tissue evidence="2">Leaf</tissue>
    </source>
</reference>
<feature type="compositionally biased region" description="Pro residues" evidence="1">
    <location>
        <begin position="70"/>
        <end position="79"/>
    </location>
</feature>
<proteinExistence type="predicted"/>
<name>A0A5J9W097_9POAL</name>
<feature type="compositionally biased region" description="Low complexity" evidence="1">
    <location>
        <begin position="205"/>
        <end position="222"/>
    </location>
</feature>
<accession>A0A5J9W097</accession>
<feature type="region of interest" description="Disordered" evidence="1">
    <location>
        <begin position="1"/>
        <end position="107"/>
    </location>
</feature>
<feature type="region of interest" description="Disordered" evidence="1">
    <location>
        <begin position="204"/>
        <end position="232"/>
    </location>
</feature>
<evidence type="ECO:0000313" key="2">
    <source>
        <dbReference type="EMBL" id="TVU41849.1"/>
    </source>
</evidence>